<dbReference type="FunFam" id="3.30.230.40:FF:000002">
    <property type="entry name" value="Imidazoleglycerol-phosphate dehydratase"/>
    <property type="match status" value="1"/>
</dbReference>
<feature type="region of interest" description="Disordered" evidence="19">
    <location>
        <begin position="277"/>
        <end position="310"/>
    </location>
</feature>
<keyword evidence="12" id="KW-0969">Cilium</keyword>
<evidence type="ECO:0000256" key="5">
    <source>
        <dbReference type="ARBA" id="ARBA00006737"/>
    </source>
</evidence>
<dbReference type="PANTHER" id="PTHR21648:SF0">
    <property type="entry name" value="RADIAL SPOKE HEAD PROTEIN 3 HOMOLOG"/>
    <property type="match status" value="1"/>
</dbReference>
<keyword evidence="21" id="KW-1185">Reference proteome</keyword>
<evidence type="ECO:0000256" key="16">
    <source>
        <dbReference type="ARBA" id="ARBA00023273"/>
    </source>
</evidence>
<dbReference type="InterPro" id="IPR009290">
    <property type="entry name" value="Radial_spoke_3"/>
</dbReference>
<comment type="similarity">
    <text evidence="6 17">Belongs to the imidazoleglycerol-phosphate dehydratase family.</text>
</comment>
<keyword evidence="16" id="KW-0966">Cell projection</keyword>
<evidence type="ECO:0000256" key="2">
    <source>
        <dbReference type="ARBA" id="ARBA00004229"/>
    </source>
</evidence>
<evidence type="ECO:0000256" key="14">
    <source>
        <dbReference type="ARBA" id="ARBA00023212"/>
    </source>
</evidence>
<accession>A0A250X2D0</accession>
<keyword evidence="14" id="KW-0206">Cytoskeleton</keyword>
<comment type="pathway">
    <text evidence="4 17">Amino-acid biosynthesis; L-histidine biosynthesis; L-histidine from 5-phospho-alpha-D-ribose 1-diphosphate: step 6/9.</text>
</comment>
<dbReference type="InterPro" id="IPR038494">
    <property type="entry name" value="IGPD_sf"/>
</dbReference>
<keyword evidence="8" id="KW-0963">Cytoplasm</keyword>
<sequence>MEASSQQHQTACRTATVKRKTKETEVEVTINLDGTGFCIAETPVGFLNHMLDQISSHGLFDLSVKATGDTHIDDHHTVEDIALAFGSALSQALGDRKGIHRFGEFSAPLDEALTHVVLDLSGRPHLSFHLPIPTERIGNFDTQLVEHFFQSFVNTSGTTLHIRQLAGQNSHHIVEATFKAFARALRRATEYDERRGGMVASSKGVLTQQKTVSLLSEMVASQAQQQLYTHAAEPKAVQSGQQRRAKYRDEEPEMIGNNIMFDRRVVRGNTYAARILPADLTQTEKKSPASSKRRTSKPPPRTPEPIDGRKHIDIQTDAYLEELTDTVPEVDNNTQTDAFLDRPPTPLFVPQKTGMDATTQIENGDLFDFDFEVEPILEVLVGKVLEQGLMEVLEEEELAAMRAHQEHFEQIRNSELVATQRMEAAEKRKLEEKERRLAQEKDRVQRERVVREKVAASTFSRGYLSGIISSVFDKLQNSGHFYDPVLREVETSFMPWLQEQAVEYLSQGVLTRQVVRKLVEAATIQVEINRKEATENLRLREASAAAWLKRQEEAAAALLSEDTTRQAHLGEYVLTQMEPRLVTNEEIEAVRTEMTEARAAKAAAEHEEARAAAGEKARAEAETKMAEATAALEEEKAATAAAASDRGEELPEDWSPEGGLPEPIDVEALVASAMDAVEKPEPVPVTVDDILCTMLEKGQITRDAIMQAMAVDTLGEEAWFRSEAFNFLPPPPPPEPVQPPKGRR</sequence>
<dbReference type="FunFam" id="3.30.230.40:FF:000003">
    <property type="entry name" value="Imidazoleglycerol-phosphate dehydratase HisB"/>
    <property type="match status" value="1"/>
</dbReference>
<evidence type="ECO:0000256" key="8">
    <source>
        <dbReference type="ARBA" id="ARBA00022490"/>
    </source>
</evidence>
<comment type="similarity">
    <text evidence="5">Belongs to the flagellar radial spoke RSP3 family.</text>
</comment>
<dbReference type="HAMAP" id="MF_00076">
    <property type="entry name" value="HisB"/>
    <property type="match status" value="1"/>
</dbReference>
<feature type="region of interest" description="Disordered" evidence="19">
    <location>
        <begin position="634"/>
        <end position="660"/>
    </location>
</feature>
<evidence type="ECO:0000313" key="20">
    <source>
        <dbReference type="EMBL" id="GAX77254.1"/>
    </source>
</evidence>
<dbReference type="GO" id="GO:0009507">
    <property type="term" value="C:chloroplast"/>
    <property type="evidence" value="ECO:0007669"/>
    <property type="project" value="UniProtKB-SubCell"/>
</dbReference>
<evidence type="ECO:0000256" key="12">
    <source>
        <dbReference type="ARBA" id="ARBA00023069"/>
    </source>
</evidence>
<evidence type="ECO:0000256" key="9">
    <source>
        <dbReference type="ARBA" id="ARBA00022553"/>
    </source>
</evidence>
<proteinExistence type="inferred from homology"/>
<keyword evidence="13 17" id="KW-0368">Histidine biosynthesis</keyword>
<protein>
    <recommendedName>
        <fullName evidence="7 17">Imidazoleglycerol-phosphate dehydratase</fullName>
        <ecNumber evidence="7 17">4.2.1.19</ecNumber>
    </recommendedName>
</protein>
<name>A0A250X2D0_9CHLO</name>
<dbReference type="GO" id="GO:0005929">
    <property type="term" value="C:cilium"/>
    <property type="evidence" value="ECO:0007669"/>
    <property type="project" value="TreeGrafter"/>
</dbReference>
<dbReference type="EMBL" id="BEGY01000023">
    <property type="protein sequence ID" value="GAX77254.1"/>
    <property type="molecule type" value="Genomic_DNA"/>
</dbReference>
<evidence type="ECO:0000256" key="18">
    <source>
        <dbReference type="SAM" id="Coils"/>
    </source>
</evidence>
<reference evidence="20 21" key="1">
    <citation type="submission" date="2017-08" db="EMBL/GenBank/DDBJ databases">
        <title>Acidophilic green algal genome provides insights into adaptation to an acidic environment.</title>
        <authorList>
            <person name="Hirooka S."/>
            <person name="Hirose Y."/>
            <person name="Kanesaki Y."/>
            <person name="Higuchi S."/>
            <person name="Fujiwara T."/>
            <person name="Onuma R."/>
            <person name="Era A."/>
            <person name="Ohbayashi R."/>
            <person name="Uzuka A."/>
            <person name="Nozaki H."/>
            <person name="Yoshikawa H."/>
            <person name="Miyagishima S.Y."/>
        </authorList>
    </citation>
    <scope>NUCLEOTIDE SEQUENCE [LARGE SCALE GENOMIC DNA]</scope>
    <source>
        <strain evidence="20 21">NIES-2499</strain>
    </source>
</reference>
<evidence type="ECO:0000256" key="15">
    <source>
        <dbReference type="ARBA" id="ARBA00023239"/>
    </source>
</evidence>
<feature type="compositionally biased region" description="Pro residues" evidence="19">
    <location>
        <begin position="728"/>
        <end position="744"/>
    </location>
</feature>
<dbReference type="Pfam" id="PF00475">
    <property type="entry name" value="IGPD"/>
    <property type="match status" value="1"/>
</dbReference>
<dbReference type="InterPro" id="IPR020565">
    <property type="entry name" value="ImidazoleglycerP_deHydtase_CS"/>
</dbReference>
<evidence type="ECO:0000313" key="21">
    <source>
        <dbReference type="Proteomes" id="UP000232323"/>
    </source>
</evidence>
<dbReference type="PROSITE" id="PS00954">
    <property type="entry name" value="IGP_DEHYDRATASE_1"/>
    <property type="match status" value="1"/>
</dbReference>
<evidence type="ECO:0000256" key="6">
    <source>
        <dbReference type="ARBA" id="ARBA00007481"/>
    </source>
</evidence>
<evidence type="ECO:0000256" key="17">
    <source>
        <dbReference type="RuleBase" id="RU000598"/>
    </source>
</evidence>
<keyword evidence="11" id="KW-0282">Flagellum</keyword>
<keyword evidence="10" id="KW-0028">Amino-acid biosynthesis</keyword>
<feature type="coiled-coil region" evidence="18">
    <location>
        <begin position="416"/>
        <end position="450"/>
    </location>
</feature>
<evidence type="ECO:0000256" key="11">
    <source>
        <dbReference type="ARBA" id="ARBA00022846"/>
    </source>
</evidence>
<evidence type="ECO:0000256" key="13">
    <source>
        <dbReference type="ARBA" id="ARBA00023102"/>
    </source>
</evidence>
<dbReference type="Pfam" id="PF06098">
    <property type="entry name" value="Radial_spoke_3"/>
    <property type="match status" value="1"/>
</dbReference>
<evidence type="ECO:0000256" key="3">
    <source>
        <dbReference type="ARBA" id="ARBA00004611"/>
    </source>
</evidence>
<comment type="subcellular location">
    <subcellularLocation>
        <location evidence="3">Cytoplasm</location>
        <location evidence="3">Cytoskeleton</location>
        <location evidence="3">Flagellum axoneme</location>
    </subcellularLocation>
    <subcellularLocation>
        <location evidence="2">Plastid</location>
        <location evidence="2">Chloroplast</location>
    </subcellularLocation>
</comment>
<evidence type="ECO:0000256" key="4">
    <source>
        <dbReference type="ARBA" id="ARBA00005047"/>
    </source>
</evidence>
<comment type="catalytic activity">
    <reaction evidence="1 17">
        <text>D-erythro-1-(imidazol-4-yl)glycerol 3-phosphate = 3-(imidazol-4-yl)-2-oxopropyl phosphate + H2O</text>
        <dbReference type="Rhea" id="RHEA:11040"/>
        <dbReference type="ChEBI" id="CHEBI:15377"/>
        <dbReference type="ChEBI" id="CHEBI:57766"/>
        <dbReference type="ChEBI" id="CHEBI:58278"/>
        <dbReference type="EC" id="4.2.1.19"/>
    </reaction>
</comment>
<keyword evidence="18" id="KW-0175">Coiled coil</keyword>
<dbReference type="Gene3D" id="3.30.230.40">
    <property type="entry name" value="Imidazole glycerol phosphate dehydratase, domain 1"/>
    <property type="match status" value="2"/>
</dbReference>
<gene>
    <name evidence="20" type="ORF">CEUSTIGMA_g4700.t1</name>
</gene>
<dbReference type="PANTHER" id="PTHR21648">
    <property type="entry name" value="FLAGELLAR RADIAL SPOKE PROTEIN 3"/>
    <property type="match status" value="1"/>
</dbReference>
<dbReference type="OrthoDB" id="447729at2759"/>
<dbReference type="NCBIfam" id="NF002114">
    <property type="entry name" value="PRK00951.2-4"/>
    <property type="match status" value="1"/>
</dbReference>
<dbReference type="EC" id="4.2.1.19" evidence="7 17"/>
<dbReference type="CDD" id="cd07914">
    <property type="entry name" value="IGPD"/>
    <property type="match status" value="1"/>
</dbReference>
<evidence type="ECO:0000256" key="19">
    <source>
        <dbReference type="SAM" id="MobiDB-lite"/>
    </source>
</evidence>
<dbReference type="PROSITE" id="PS00955">
    <property type="entry name" value="IGP_DEHYDRATASE_2"/>
    <property type="match status" value="1"/>
</dbReference>
<evidence type="ECO:0000256" key="1">
    <source>
        <dbReference type="ARBA" id="ARBA00001723"/>
    </source>
</evidence>
<dbReference type="GO" id="GO:0004424">
    <property type="term" value="F:imidazoleglycerol-phosphate dehydratase activity"/>
    <property type="evidence" value="ECO:0007669"/>
    <property type="project" value="UniProtKB-EC"/>
</dbReference>
<dbReference type="UniPathway" id="UPA00031">
    <property type="reaction ID" value="UER00011"/>
</dbReference>
<dbReference type="InterPro" id="IPR000807">
    <property type="entry name" value="ImidazoleglycerolP_deHydtase"/>
</dbReference>
<organism evidence="20 21">
    <name type="scientific">Chlamydomonas eustigma</name>
    <dbReference type="NCBI Taxonomy" id="1157962"/>
    <lineage>
        <taxon>Eukaryota</taxon>
        <taxon>Viridiplantae</taxon>
        <taxon>Chlorophyta</taxon>
        <taxon>core chlorophytes</taxon>
        <taxon>Chlorophyceae</taxon>
        <taxon>CS clade</taxon>
        <taxon>Chlamydomonadales</taxon>
        <taxon>Chlamydomonadaceae</taxon>
        <taxon>Chlamydomonas</taxon>
    </lineage>
</organism>
<comment type="caution">
    <text evidence="20">The sequence shown here is derived from an EMBL/GenBank/DDBJ whole genome shotgun (WGS) entry which is preliminary data.</text>
</comment>
<keyword evidence="9" id="KW-0597">Phosphoprotein</keyword>
<dbReference type="InterPro" id="IPR020568">
    <property type="entry name" value="Ribosomal_Su5_D2-typ_SF"/>
</dbReference>
<dbReference type="AlphaFoldDB" id="A0A250X2D0"/>
<evidence type="ECO:0000256" key="10">
    <source>
        <dbReference type="ARBA" id="ARBA00022605"/>
    </source>
</evidence>
<dbReference type="STRING" id="1157962.A0A250X2D0"/>
<dbReference type="SUPFAM" id="SSF54211">
    <property type="entry name" value="Ribosomal protein S5 domain 2-like"/>
    <property type="match status" value="2"/>
</dbReference>
<dbReference type="Proteomes" id="UP000232323">
    <property type="component" value="Unassembled WGS sequence"/>
</dbReference>
<evidence type="ECO:0000256" key="7">
    <source>
        <dbReference type="ARBA" id="ARBA00012075"/>
    </source>
</evidence>
<keyword evidence="15 17" id="KW-0456">Lyase</keyword>
<dbReference type="GO" id="GO:0000105">
    <property type="term" value="P:L-histidine biosynthetic process"/>
    <property type="evidence" value="ECO:0007669"/>
    <property type="project" value="UniProtKB-UniPathway"/>
</dbReference>
<dbReference type="NCBIfam" id="NF002111">
    <property type="entry name" value="PRK00951.2-1"/>
    <property type="match status" value="1"/>
</dbReference>
<feature type="region of interest" description="Disordered" evidence="19">
    <location>
        <begin position="725"/>
        <end position="744"/>
    </location>
</feature>